<evidence type="ECO:0000256" key="3">
    <source>
        <dbReference type="PROSITE-ProRule" id="PRU10141"/>
    </source>
</evidence>
<dbReference type="PANTHER" id="PTHR24416">
    <property type="entry name" value="TYROSINE-PROTEIN KINASE RECEPTOR"/>
    <property type="match status" value="1"/>
</dbReference>
<feature type="compositionally biased region" description="Basic and acidic residues" evidence="4">
    <location>
        <begin position="701"/>
        <end position="715"/>
    </location>
</feature>
<evidence type="ECO:0000256" key="5">
    <source>
        <dbReference type="SAM" id="Phobius"/>
    </source>
</evidence>
<dbReference type="GO" id="GO:0005886">
    <property type="term" value="C:plasma membrane"/>
    <property type="evidence" value="ECO:0007669"/>
    <property type="project" value="TreeGrafter"/>
</dbReference>
<keyword evidence="5" id="KW-1133">Transmembrane helix</keyword>
<dbReference type="Proteomes" id="UP000078200">
    <property type="component" value="Unassembled WGS sequence"/>
</dbReference>
<feature type="region of interest" description="Disordered" evidence="4">
    <location>
        <begin position="21"/>
        <end position="40"/>
    </location>
</feature>
<dbReference type="GO" id="GO:0005524">
    <property type="term" value="F:ATP binding"/>
    <property type="evidence" value="ECO:0007669"/>
    <property type="project" value="UniProtKB-UniRule"/>
</dbReference>
<dbReference type="InterPro" id="IPR017441">
    <property type="entry name" value="Protein_kinase_ATP_BS"/>
</dbReference>
<dbReference type="PANTHER" id="PTHR24416:SF481">
    <property type="entry name" value="TIE-LIKE RECEPTOR TYROSINE KINASE"/>
    <property type="match status" value="1"/>
</dbReference>
<keyword evidence="5" id="KW-0472">Membrane</keyword>
<dbReference type="InterPro" id="IPR011009">
    <property type="entry name" value="Kinase-like_dom_sf"/>
</dbReference>
<evidence type="ECO:0000313" key="7">
    <source>
        <dbReference type="EnsemblMetazoa" id="GAUT025386-PA"/>
    </source>
</evidence>
<feature type="transmembrane region" description="Helical" evidence="5">
    <location>
        <begin position="644"/>
        <end position="665"/>
    </location>
</feature>
<dbReference type="GO" id="GO:0007169">
    <property type="term" value="P:cell surface receptor protein tyrosine kinase signaling pathway"/>
    <property type="evidence" value="ECO:0007669"/>
    <property type="project" value="TreeGrafter"/>
</dbReference>
<dbReference type="InterPro" id="IPR020635">
    <property type="entry name" value="Tyr_kinase_cat_dom"/>
</dbReference>
<feature type="compositionally biased region" description="Low complexity" evidence="4">
    <location>
        <begin position="453"/>
        <end position="470"/>
    </location>
</feature>
<protein>
    <recommendedName>
        <fullName evidence="6">Protein kinase domain-containing protein</fullName>
    </recommendedName>
</protein>
<feature type="domain" description="Protein kinase" evidence="6">
    <location>
        <begin position="763"/>
        <end position="1096"/>
    </location>
</feature>
<dbReference type="InterPro" id="IPR050122">
    <property type="entry name" value="RTK"/>
</dbReference>
<keyword evidence="5" id="KW-0812">Transmembrane</keyword>
<dbReference type="VEuPathDB" id="VectorBase:GAUT025386"/>
<dbReference type="GO" id="GO:0043235">
    <property type="term" value="C:receptor complex"/>
    <property type="evidence" value="ECO:0007669"/>
    <property type="project" value="TreeGrafter"/>
</dbReference>
<feature type="region of interest" description="Disordered" evidence="4">
    <location>
        <begin position="453"/>
        <end position="475"/>
    </location>
</feature>
<keyword evidence="3" id="KW-0547">Nucleotide-binding</keyword>
<sequence>YHRILCHSFAVLDGYEHSAISTSTTTRPTRPSLAPHNSAQERERRLMNVLAARRSALHRTGVRSRVITTSRTATAVETTSRTPTDPRSVCIRNCTKNFTRRTTASCMRQCANFSRVGNSTFAISNTSMKTVKPSSPNNQQNEKDTNEILFTDESSHGVLVIAKEQNDTLNHIPDEKKSGSGIKSRGNRRKSPMSAVTLATTSIEDDEIQPYLYFGQKLPPLKPNALTITSVSDEHPKLLEVSVAKELPQLPTTVTTTPVNVASTSTLSAVERSRARFKYNMRGGVSFNRWYNTIARTPMAELRPNNASNPKETIRHTTPTVFSNTTLEPITMKNENTIKTTAATTTIKTTTATSKLLRPSSTPLIITVLGDEELITVAPYTSNNLYEAKISTLPLTAGFNISSALPTSMIPSATMTRATSTITSTAASMPAAATATTATTTTTGTTRALTTPATTTKTTKSLQNTTTSTAPNTVLDSTLSTQPFFESSPTTKKTSVIEEDTELLRALGPSLTESINTDDKTNLIIFVNRTSGVYIPSSSTTTAFKSQEAMAFDAITTDSSPTVLRTTILTSVRSTVNPRTEQQFIKSTENPINHFYRPFGMVNNVATVTESWITSTPQEVTGEISSTVVTNDQEISAEMQRMNIVTMVLAGIGIIPLIAVILYLVRNYILKRPLKDDEDFDVCITDQQPISPVKRLDTKYHINDDKNEDEVDHRKLPQRQHSQVHKLPSRDNKSHNPNMIHQRHYNDDKSSIASDQEFDRSNIRLKSLLGEGNFGQVWKAEADDLSGHFGATRIVAVKTIRACSSQVSLKDEANIMRKLGSHPNVVTLLGACVETEPHMLIMEYAMRGRLLSLLRAARNATNILPASVPGGRSQTPLSPRTLAGFCLDIACGMEYIAEKRIVHRDLAARNVLLDHNGVCKICDFGMSIDLDAERKRKELEKNCANEIMRSNFNKFKFDFGGKFIMNHWPPNPQKEGNISEVKKGHGHDTIGRRPALPIRWMAPEALQYHLFTRETDIWAFGIVLWEIATLGSTPYSHLTGREIIRRVPQGLRPDLPKEGRHEFYNLMSRCWHKDPQMRPSFSQARLEITRSLHKWVDDDTASNSDYMDVSGFSEDLEHGMVYFNHRISEFECEI</sequence>
<comment type="subcellular location">
    <subcellularLocation>
        <location evidence="1">Membrane</location>
        <topology evidence="1">Single-pass membrane protein</topology>
    </subcellularLocation>
</comment>
<keyword evidence="8" id="KW-1185">Reference proteome</keyword>
<keyword evidence="3" id="KW-0067">ATP-binding</keyword>
<dbReference type="Gene3D" id="3.30.200.20">
    <property type="entry name" value="Phosphorylase Kinase, domain 1"/>
    <property type="match status" value="1"/>
</dbReference>
<dbReference type="CDD" id="cd00192">
    <property type="entry name" value="PTKc"/>
    <property type="match status" value="1"/>
</dbReference>
<dbReference type="PROSITE" id="PS00109">
    <property type="entry name" value="PROTEIN_KINASE_TYR"/>
    <property type="match status" value="1"/>
</dbReference>
<evidence type="ECO:0000256" key="2">
    <source>
        <dbReference type="ARBA" id="ARBA00051243"/>
    </source>
</evidence>
<dbReference type="EnsemblMetazoa" id="GAUT025386-RA">
    <property type="protein sequence ID" value="GAUT025386-PA"/>
    <property type="gene ID" value="GAUT025386"/>
</dbReference>
<evidence type="ECO:0000313" key="8">
    <source>
        <dbReference type="Proteomes" id="UP000078200"/>
    </source>
</evidence>
<reference evidence="7" key="1">
    <citation type="submission" date="2020-05" db="UniProtKB">
        <authorList>
            <consortium name="EnsemblMetazoa"/>
        </authorList>
    </citation>
    <scope>IDENTIFICATION</scope>
    <source>
        <strain evidence="7">TTRI</strain>
    </source>
</reference>
<name>A0A1A9V4B0_GLOAU</name>
<dbReference type="STRING" id="7395.A0A1A9V4B0"/>
<dbReference type="SMART" id="SM00219">
    <property type="entry name" value="TyrKc"/>
    <property type="match status" value="1"/>
</dbReference>
<feature type="binding site" evidence="3">
    <location>
        <position position="798"/>
    </location>
    <ligand>
        <name>ATP</name>
        <dbReference type="ChEBI" id="CHEBI:30616"/>
    </ligand>
</feature>
<evidence type="ECO:0000256" key="4">
    <source>
        <dbReference type="SAM" id="MobiDB-lite"/>
    </source>
</evidence>
<evidence type="ECO:0000259" key="6">
    <source>
        <dbReference type="PROSITE" id="PS50011"/>
    </source>
</evidence>
<dbReference type="Gene3D" id="1.10.510.10">
    <property type="entry name" value="Transferase(Phosphotransferase) domain 1"/>
    <property type="match status" value="1"/>
</dbReference>
<dbReference type="FunFam" id="3.30.200.20:FF:000577">
    <property type="entry name" value="Tyrosine kinase"/>
    <property type="match status" value="1"/>
</dbReference>
<feature type="region of interest" description="Disordered" evidence="4">
    <location>
        <begin position="701"/>
        <end position="745"/>
    </location>
</feature>
<dbReference type="InterPro" id="IPR008266">
    <property type="entry name" value="Tyr_kinase_AS"/>
</dbReference>
<feature type="compositionally biased region" description="Low complexity" evidence="4">
    <location>
        <begin position="21"/>
        <end position="32"/>
    </location>
</feature>
<dbReference type="GO" id="GO:0004714">
    <property type="term" value="F:transmembrane receptor protein tyrosine kinase activity"/>
    <property type="evidence" value="ECO:0007669"/>
    <property type="project" value="UniProtKB-EC"/>
</dbReference>
<dbReference type="InterPro" id="IPR001245">
    <property type="entry name" value="Ser-Thr/Tyr_kinase_cat_dom"/>
</dbReference>
<dbReference type="InterPro" id="IPR000719">
    <property type="entry name" value="Prot_kinase_dom"/>
</dbReference>
<proteinExistence type="predicted"/>
<evidence type="ECO:0000256" key="1">
    <source>
        <dbReference type="ARBA" id="ARBA00004167"/>
    </source>
</evidence>
<accession>A0A1A9V4B0</accession>
<dbReference type="Pfam" id="PF07714">
    <property type="entry name" value="PK_Tyr_Ser-Thr"/>
    <property type="match status" value="2"/>
</dbReference>
<comment type="catalytic activity">
    <reaction evidence="2">
        <text>L-tyrosyl-[protein] + ATP = O-phospho-L-tyrosyl-[protein] + ADP + H(+)</text>
        <dbReference type="Rhea" id="RHEA:10596"/>
        <dbReference type="Rhea" id="RHEA-COMP:10136"/>
        <dbReference type="Rhea" id="RHEA-COMP:20101"/>
        <dbReference type="ChEBI" id="CHEBI:15378"/>
        <dbReference type="ChEBI" id="CHEBI:30616"/>
        <dbReference type="ChEBI" id="CHEBI:46858"/>
        <dbReference type="ChEBI" id="CHEBI:61978"/>
        <dbReference type="ChEBI" id="CHEBI:456216"/>
        <dbReference type="EC" id="2.7.10.1"/>
    </reaction>
</comment>
<dbReference type="PROSITE" id="PS50011">
    <property type="entry name" value="PROTEIN_KINASE_DOM"/>
    <property type="match status" value="1"/>
</dbReference>
<dbReference type="PROSITE" id="PS00107">
    <property type="entry name" value="PROTEIN_KINASE_ATP"/>
    <property type="match status" value="1"/>
</dbReference>
<organism evidence="7 8">
    <name type="scientific">Glossina austeni</name>
    <name type="common">Savannah tsetse fly</name>
    <dbReference type="NCBI Taxonomy" id="7395"/>
    <lineage>
        <taxon>Eukaryota</taxon>
        <taxon>Metazoa</taxon>
        <taxon>Ecdysozoa</taxon>
        <taxon>Arthropoda</taxon>
        <taxon>Hexapoda</taxon>
        <taxon>Insecta</taxon>
        <taxon>Pterygota</taxon>
        <taxon>Neoptera</taxon>
        <taxon>Endopterygota</taxon>
        <taxon>Diptera</taxon>
        <taxon>Brachycera</taxon>
        <taxon>Muscomorpha</taxon>
        <taxon>Hippoboscoidea</taxon>
        <taxon>Glossinidae</taxon>
        <taxon>Glossina</taxon>
    </lineage>
</organism>
<dbReference type="SUPFAM" id="SSF56112">
    <property type="entry name" value="Protein kinase-like (PK-like)"/>
    <property type="match status" value="1"/>
</dbReference>
<feature type="region of interest" description="Disordered" evidence="4">
    <location>
        <begin position="170"/>
        <end position="195"/>
    </location>
</feature>
<dbReference type="AlphaFoldDB" id="A0A1A9V4B0"/>